<keyword evidence="3" id="KW-1185">Reference proteome</keyword>
<feature type="transmembrane region" description="Helical" evidence="1">
    <location>
        <begin position="156"/>
        <end position="173"/>
    </location>
</feature>
<evidence type="ECO:0008006" key="4">
    <source>
        <dbReference type="Google" id="ProtNLM"/>
    </source>
</evidence>
<name>A0ABY5FDE4_9ACTN</name>
<organism evidence="2 3">
    <name type="scientific">Streptomyces cavourensis</name>
    <dbReference type="NCBI Taxonomy" id="67258"/>
    <lineage>
        <taxon>Bacteria</taxon>
        <taxon>Bacillati</taxon>
        <taxon>Actinomycetota</taxon>
        <taxon>Actinomycetes</taxon>
        <taxon>Kitasatosporales</taxon>
        <taxon>Streptomycetaceae</taxon>
        <taxon>Streptomyces</taxon>
    </lineage>
</organism>
<dbReference type="Pfam" id="PF24838">
    <property type="entry name" value="8xMP"/>
    <property type="match status" value="1"/>
</dbReference>
<sequence>MSDALDELRSAVWNADFPLTTPGAGNQDLGINVLLEQYKIYVEMADRVSARRALANSFFLTMNLAALGLLGSLATSHAREWSKFATATGSLCLVAECLVWFYTLRSYQQLSKAKYAVIEVLEEKLPSSPYSKGEWGAYIRSGKRGKYVRLTTTEQMMPLVFGISYISMLFYFWHK</sequence>
<reference evidence="2" key="1">
    <citation type="submission" date="2022-07" db="EMBL/GenBank/DDBJ databases">
        <title>Genomic of Streptomyces cavourensis F2.</title>
        <authorList>
            <person name="Hu S."/>
            <person name="Liang W."/>
        </authorList>
    </citation>
    <scope>NUCLEOTIDE SEQUENCE</scope>
    <source>
        <strain evidence="2">F2</strain>
    </source>
</reference>
<dbReference type="RefSeq" id="WP_255239656.1">
    <property type="nucleotide sequence ID" value="NZ_CP101397.1"/>
</dbReference>
<keyword evidence="1" id="KW-0812">Transmembrane</keyword>
<keyword evidence="1" id="KW-1133">Transmembrane helix</keyword>
<dbReference type="Proteomes" id="UP001058236">
    <property type="component" value="Chromosome"/>
</dbReference>
<keyword evidence="1" id="KW-0472">Membrane</keyword>
<protein>
    <recommendedName>
        <fullName evidence="4">SMODS and SLOG-associating 2TM effector domain-containing protein</fullName>
    </recommendedName>
</protein>
<evidence type="ECO:0000313" key="3">
    <source>
        <dbReference type="Proteomes" id="UP001058236"/>
    </source>
</evidence>
<dbReference type="InterPro" id="IPR056918">
    <property type="entry name" value="8xMP"/>
</dbReference>
<dbReference type="EMBL" id="CP101397">
    <property type="protein sequence ID" value="UTR81608.1"/>
    <property type="molecule type" value="Genomic_DNA"/>
</dbReference>
<evidence type="ECO:0000313" key="2">
    <source>
        <dbReference type="EMBL" id="UTR81608.1"/>
    </source>
</evidence>
<proteinExistence type="predicted"/>
<feature type="transmembrane region" description="Helical" evidence="1">
    <location>
        <begin position="84"/>
        <end position="104"/>
    </location>
</feature>
<accession>A0ABY5FDE4</accession>
<evidence type="ECO:0000256" key="1">
    <source>
        <dbReference type="SAM" id="Phobius"/>
    </source>
</evidence>
<gene>
    <name evidence="2" type="ORF">NLU04_25570</name>
</gene>
<feature type="transmembrane region" description="Helical" evidence="1">
    <location>
        <begin position="53"/>
        <end position="72"/>
    </location>
</feature>